<reference evidence="1 2" key="1">
    <citation type="submission" date="2020-07" db="EMBL/GenBank/DDBJ databases">
        <title>Complete Genome Sequence of an acetic acid bacterium, Acetobacter aceti JCM20276.</title>
        <authorList>
            <person name="Hirose Y."/>
            <person name="Mihara H."/>
        </authorList>
    </citation>
    <scope>NUCLEOTIDE SEQUENCE [LARGE SCALE GENOMIC DNA]</scope>
    <source>
        <strain evidence="1 2">JCM20276</strain>
    </source>
</reference>
<dbReference type="Proteomes" id="UP000515220">
    <property type="component" value="Chromosome"/>
</dbReference>
<organism evidence="1 2">
    <name type="scientific">Acetobacter aceti</name>
    <dbReference type="NCBI Taxonomy" id="435"/>
    <lineage>
        <taxon>Bacteria</taxon>
        <taxon>Pseudomonadati</taxon>
        <taxon>Pseudomonadota</taxon>
        <taxon>Alphaproteobacteria</taxon>
        <taxon>Acetobacterales</taxon>
        <taxon>Acetobacteraceae</taxon>
        <taxon>Acetobacter</taxon>
        <taxon>Acetobacter subgen. Acetobacter</taxon>
    </lineage>
</organism>
<dbReference type="RefSeq" id="WP_099347946.1">
    <property type="nucleotide sequence ID" value="NZ_AP023326.1"/>
</dbReference>
<name>A0A6S6PTP0_ACEAC</name>
<protein>
    <submittedName>
        <fullName evidence="1">Uncharacterized protein</fullName>
    </submittedName>
</protein>
<evidence type="ECO:0000313" key="1">
    <source>
        <dbReference type="EMBL" id="BCI68092.1"/>
    </source>
</evidence>
<evidence type="ECO:0000313" key="2">
    <source>
        <dbReference type="Proteomes" id="UP000515220"/>
    </source>
</evidence>
<proteinExistence type="predicted"/>
<dbReference type="AlphaFoldDB" id="A0A6S6PTP0"/>
<accession>A0A6S6PTP0</accession>
<dbReference type="EMBL" id="AP023326">
    <property type="protein sequence ID" value="BCI68092.1"/>
    <property type="molecule type" value="Genomic_DNA"/>
</dbReference>
<sequence>MNSDRLQSLVSRGYGRAACQVGLPSQLVRPVSVADPLKGAIVPIMATFSADAAFSFQKPPLQDKPQVFGLFNTDDILPGDMIVNADGIYFVERVELWRPPVCILTNAVVSLTETSQSGSGALDDTGAISAGACSLAGLSDPYGIAASSSATGGTGSKTIAINWPAYIGPPKRGLNGASGVSGTVRASEYVLLLPPIPGYVPLPYMKLTDAHGRSYTISGATTSQYGSECLMTVNQI</sequence>
<gene>
    <name evidence="1" type="ORF">AAJCM20276_27160</name>
</gene>